<reference evidence="6" key="2">
    <citation type="submission" date="2020-04" db="EMBL/GenBank/DDBJ databases">
        <authorList>
            <consortium name="NCBI Genome Project"/>
        </authorList>
    </citation>
    <scope>NUCLEOTIDE SEQUENCE</scope>
    <source>
        <strain evidence="6">CBS 304.34</strain>
    </source>
</reference>
<dbReference type="InterPro" id="IPR050478">
    <property type="entry name" value="Ethylene_sulfur-biosynth"/>
</dbReference>
<dbReference type="PANTHER" id="PTHR43795">
    <property type="entry name" value="BIFUNCTIONAL ASPARTATE AMINOTRANSFERASE AND GLUTAMATE/ASPARTATE-PREPHENATE AMINOTRANSFERASE-RELATED"/>
    <property type="match status" value="1"/>
</dbReference>
<dbReference type="SUPFAM" id="SSF53383">
    <property type="entry name" value="PLP-dependent transferases"/>
    <property type="match status" value="1"/>
</dbReference>
<dbReference type="AlphaFoldDB" id="A0A6A6YGK0"/>
<dbReference type="Pfam" id="PF00155">
    <property type="entry name" value="Aminotran_1_2"/>
    <property type="match status" value="1"/>
</dbReference>
<dbReference type="EMBL" id="MU003706">
    <property type="protein sequence ID" value="KAF2807027.1"/>
    <property type="molecule type" value="Genomic_DNA"/>
</dbReference>
<dbReference type="PROSITE" id="PS00105">
    <property type="entry name" value="AA_TRANSFER_CLASS_1"/>
    <property type="match status" value="1"/>
</dbReference>
<evidence type="ECO:0000313" key="6">
    <source>
        <dbReference type="RefSeq" id="XP_033573991.1"/>
    </source>
</evidence>
<proteinExistence type="inferred from homology"/>
<name>A0A6A6YGK0_9PEZI</name>
<evidence type="ECO:0000313" key="5">
    <source>
        <dbReference type="Proteomes" id="UP000504636"/>
    </source>
</evidence>
<dbReference type="GO" id="GO:0030170">
    <property type="term" value="F:pyridoxal phosphate binding"/>
    <property type="evidence" value="ECO:0007669"/>
    <property type="project" value="InterPro"/>
</dbReference>
<keyword evidence="2" id="KW-0663">Pyridoxal phosphate</keyword>
<feature type="domain" description="Aminotransferase class I/classII large" evidence="3">
    <location>
        <begin position="8"/>
        <end position="169"/>
    </location>
</feature>
<reference evidence="6" key="3">
    <citation type="submission" date="2025-04" db="UniProtKB">
        <authorList>
            <consortium name="RefSeq"/>
        </authorList>
    </citation>
    <scope>IDENTIFICATION</scope>
    <source>
        <strain evidence="6">CBS 304.34</strain>
    </source>
</reference>
<dbReference type="InterPro" id="IPR004838">
    <property type="entry name" value="NHTrfase_class1_PyrdxlP-BS"/>
</dbReference>
<evidence type="ECO:0000256" key="1">
    <source>
        <dbReference type="ARBA" id="ARBA00007441"/>
    </source>
</evidence>
<accession>A0A6A6YGK0</accession>
<dbReference type="InterPro" id="IPR015422">
    <property type="entry name" value="PyrdxlP-dep_Trfase_small"/>
</dbReference>
<organism evidence="4">
    <name type="scientific">Mytilinidion resinicola</name>
    <dbReference type="NCBI Taxonomy" id="574789"/>
    <lineage>
        <taxon>Eukaryota</taxon>
        <taxon>Fungi</taxon>
        <taxon>Dikarya</taxon>
        <taxon>Ascomycota</taxon>
        <taxon>Pezizomycotina</taxon>
        <taxon>Dothideomycetes</taxon>
        <taxon>Pleosporomycetidae</taxon>
        <taxon>Mytilinidiales</taxon>
        <taxon>Mytilinidiaceae</taxon>
        <taxon>Mytilinidion</taxon>
    </lineage>
</organism>
<dbReference type="GO" id="GO:0006520">
    <property type="term" value="P:amino acid metabolic process"/>
    <property type="evidence" value="ECO:0007669"/>
    <property type="project" value="TreeGrafter"/>
</dbReference>
<dbReference type="PANTHER" id="PTHR43795:SF39">
    <property type="entry name" value="AMINOTRANSFERASE CLASS I_CLASSII DOMAIN-CONTAINING PROTEIN"/>
    <property type="match status" value="1"/>
</dbReference>
<protein>
    <submittedName>
        <fullName evidence="4 6">PLP-dependent transferase</fullName>
    </submittedName>
</protein>
<dbReference type="RefSeq" id="XP_033573991.1">
    <property type="nucleotide sequence ID" value="XM_033720627.1"/>
</dbReference>
<evidence type="ECO:0000259" key="3">
    <source>
        <dbReference type="Pfam" id="PF00155"/>
    </source>
</evidence>
<reference evidence="4 6" key="1">
    <citation type="journal article" date="2020" name="Stud. Mycol.">
        <title>101 Dothideomycetes genomes: a test case for predicting lifestyles and emergence of pathogens.</title>
        <authorList>
            <person name="Haridas S."/>
            <person name="Albert R."/>
            <person name="Binder M."/>
            <person name="Bloem J."/>
            <person name="Labutti K."/>
            <person name="Salamov A."/>
            <person name="Andreopoulos B."/>
            <person name="Baker S."/>
            <person name="Barry K."/>
            <person name="Bills G."/>
            <person name="Bluhm B."/>
            <person name="Cannon C."/>
            <person name="Castanera R."/>
            <person name="Culley D."/>
            <person name="Daum C."/>
            <person name="Ezra D."/>
            <person name="Gonzalez J."/>
            <person name="Henrissat B."/>
            <person name="Kuo A."/>
            <person name="Liang C."/>
            <person name="Lipzen A."/>
            <person name="Lutzoni F."/>
            <person name="Magnuson J."/>
            <person name="Mondo S."/>
            <person name="Nolan M."/>
            <person name="Ohm R."/>
            <person name="Pangilinan J."/>
            <person name="Park H.-J."/>
            <person name="Ramirez L."/>
            <person name="Alfaro M."/>
            <person name="Sun H."/>
            <person name="Tritt A."/>
            <person name="Yoshinaga Y."/>
            <person name="Zwiers L.-H."/>
            <person name="Turgeon B."/>
            <person name="Goodwin S."/>
            <person name="Spatafora J."/>
            <person name="Crous P."/>
            <person name="Grigoriev I."/>
        </authorList>
    </citation>
    <scope>NUCLEOTIDE SEQUENCE</scope>
    <source>
        <strain evidence="4 6">CBS 304.34</strain>
    </source>
</reference>
<evidence type="ECO:0000313" key="4">
    <source>
        <dbReference type="EMBL" id="KAF2807027.1"/>
    </source>
</evidence>
<keyword evidence="4 6" id="KW-0808">Transferase</keyword>
<comment type="similarity">
    <text evidence="1">Belongs to the class-I pyridoxal-phosphate-dependent aminotransferase family.</text>
</comment>
<dbReference type="OrthoDB" id="7042322at2759"/>
<sequence length="170" mass="19432">MNIISPDRLHVFYGFSKDFAAAGLRLGCLITQNTLLWKSVKSNTRFHGGSGLSIAVAVAILEDEEFVASFLALSRQKIGDAYRYATSFLQKNGNEYWRGSTAGFFIYLNLSPWLLPKLEDPEYVSEYDFAQELLDAGVEMHPREEHWEEPGHFRLVFGHERERLGEGVRR</sequence>
<dbReference type="Proteomes" id="UP000504636">
    <property type="component" value="Unplaced"/>
</dbReference>
<evidence type="ECO:0000256" key="2">
    <source>
        <dbReference type="ARBA" id="ARBA00022898"/>
    </source>
</evidence>
<dbReference type="Gene3D" id="3.90.1150.10">
    <property type="entry name" value="Aspartate Aminotransferase, domain 1"/>
    <property type="match status" value="1"/>
</dbReference>
<dbReference type="GO" id="GO:0008483">
    <property type="term" value="F:transaminase activity"/>
    <property type="evidence" value="ECO:0007669"/>
    <property type="project" value="TreeGrafter"/>
</dbReference>
<dbReference type="GeneID" id="54461520"/>
<keyword evidence="5" id="KW-1185">Reference proteome</keyword>
<gene>
    <name evidence="4 6" type="ORF">BDZ99DRAFT_465766</name>
</gene>
<dbReference type="InterPro" id="IPR015424">
    <property type="entry name" value="PyrdxlP-dep_Trfase"/>
</dbReference>
<dbReference type="InterPro" id="IPR004839">
    <property type="entry name" value="Aminotransferase_I/II_large"/>
</dbReference>